<dbReference type="PANTHER" id="PTHR37984:SF5">
    <property type="entry name" value="PROTEIN NYNRIN-LIKE"/>
    <property type="match status" value="1"/>
</dbReference>
<feature type="region of interest" description="Disordered" evidence="1">
    <location>
        <begin position="39"/>
        <end position="81"/>
    </location>
</feature>
<evidence type="ECO:0000313" key="3">
    <source>
        <dbReference type="EMBL" id="WAR26282.1"/>
    </source>
</evidence>
<gene>
    <name evidence="3" type="ORF">MAR_011986</name>
</gene>
<evidence type="ECO:0000256" key="1">
    <source>
        <dbReference type="SAM" id="MobiDB-lite"/>
    </source>
</evidence>
<dbReference type="Proteomes" id="UP001164746">
    <property type="component" value="Chromosome 14"/>
</dbReference>
<feature type="domain" description="Integrase zinc-binding" evidence="2">
    <location>
        <begin position="478"/>
        <end position="537"/>
    </location>
</feature>
<organism evidence="3 4">
    <name type="scientific">Mya arenaria</name>
    <name type="common">Soft-shell clam</name>
    <dbReference type="NCBI Taxonomy" id="6604"/>
    <lineage>
        <taxon>Eukaryota</taxon>
        <taxon>Metazoa</taxon>
        <taxon>Spiralia</taxon>
        <taxon>Lophotrochozoa</taxon>
        <taxon>Mollusca</taxon>
        <taxon>Bivalvia</taxon>
        <taxon>Autobranchia</taxon>
        <taxon>Heteroconchia</taxon>
        <taxon>Euheterodonta</taxon>
        <taxon>Imparidentia</taxon>
        <taxon>Neoheterodontei</taxon>
        <taxon>Myida</taxon>
        <taxon>Myoidea</taxon>
        <taxon>Myidae</taxon>
        <taxon>Mya</taxon>
    </lineage>
</organism>
<sequence length="663" mass="76093">MATSSPDPEISFDNVDLIQDNDHTANSQENDNLIDMSSIQHERDHRSNSEALSSNVRSRTGPSMPASEIMNAHSTPQHTDDRRHVHLKSDRNVYDQCTNNANEYAVHTDNSYSNRGDFAPRSTPMMHAQKFSIKPDTYDGSLSFEVYASHFEDCAELSRWDNRTKVLMLASNLRGIARNYYMSLTEHERRDYHTLSSRLSERFGTNGNHQYSWLNKFESRHRQKGESISSLADDLRQLAQKAYTDFDHQSQERLSLNQLYKLISIEMKCRCIDHNCTTTNEAVTVIERYESIVGTHLPHIRAVDVDNGIETTLKQIATRLDKLENNSSHTQTNTQRLCFGCNMPDHLWATCPQNRKARNRSQYTANPLLEPLTSPHIPAARVVTRSSVRNNTTLKPTMAQIPNWSSSDISCSQSNDTSLCYIIQAMEANSKPDWSSVSDKSAVVKTLWRMWDRLEIQNGILYRIWYDDSNKSHRQIVVPDSHKAEVFLYSHDIPSAAHLGVNKTLERLRQTFYWSGMKDDVQDYCNKCDLCSSRKPSKPTKSPLGVAGVSGPNEPLHNELETIHKMAQTTLRVKAQYRKRHYDLTAKRRAFIKGDAVWLFDKRKRVGVCSKLSPQWKGPCLVTGKIDDLVYFVKTSQRSLARPFHIDRLRLYRGSHKPAWLKI</sequence>
<proteinExistence type="predicted"/>
<feature type="compositionally biased region" description="Polar residues" evidence="1">
    <location>
        <begin position="49"/>
        <end position="61"/>
    </location>
</feature>
<keyword evidence="4" id="KW-1185">Reference proteome</keyword>
<reference evidence="3" key="1">
    <citation type="submission" date="2022-11" db="EMBL/GenBank/DDBJ databases">
        <title>Centuries of genome instability and evolution in soft-shell clam transmissible cancer (bioRxiv).</title>
        <authorList>
            <person name="Hart S.F.M."/>
            <person name="Yonemitsu M.A."/>
            <person name="Giersch R.M."/>
            <person name="Beal B.F."/>
            <person name="Arriagada G."/>
            <person name="Davis B.W."/>
            <person name="Ostrander E.A."/>
            <person name="Goff S.P."/>
            <person name="Metzger M.J."/>
        </authorList>
    </citation>
    <scope>NUCLEOTIDE SEQUENCE</scope>
    <source>
        <strain evidence="3">MELC-2E11</strain>
        <tissue evidence="3">Siphon/mantle</tissue>
    </source>
</reference>
<dbReference type="Gene3D" id="1.10.340.70">
    <property type="match status" value="1"/>
</dbReference>
<name>A0ABY7FXA8_MYAAR</name>
<evidence type="ECO:0000313" key="4">
    <source>
        <dbReference type="Proteomes" id="UP001164746"/>
    </source>
</evidence>
<dbReference type="PANTHER" id="PTHR37984">
    <property type="entry name" value="PROTEIN CBG26694"/>
    <property type="match status" value="1"/>
</dbReference>
<dbReference type="InterPro" id="IPR041588">
    <property type="entry name" value="Integrase_H2C2"/>
</dbReference>
<accession>A0ABY7FXA8</accession>
<protein>
    <submittedName>
        <fullName evidence="3">NYNRI-like protein</fullName>
    </submittedName>
</protein>
<evidence type="ECO:0000259" key="2">
    <source>
        <dbReference type="Pfam" id="PF17921"/>
    </source>
</evidence>
<dbReference type="EMBL" id="CP111025">
    <property type="protein sequence ID" value="WAR26282.1"/>
    <property type="molecule type" value="Genomic_DNA"/>
</dbReference>
<dbReference type="InterPro" id="IPR050951">
    <property type="entry name" value="Retrovirus_Pol_polyprotein"/>
</dbReference>
<dbReference type="Pfam" id="PF17921">
    <property type="entry name" value="Integrase_H2C2"/>
    <property type="match status" value="1"/>
</dbReference>